<dbReference type="InterPro" id="IPR001810">
    <property type="entry name" value="F-box_dom"/>
</dbReference>
<accession>A0A2I2G7G6</accession>
<dbReference type="GeneID" id="36561776"/>
<dbReference type="SUPFAM" id="SSF81383">
    <property type="entry name" value="F-box domain"/>
    <property type="match status" value="1"/>
</dbReference>
<sequence>MSSLDIFPPELLECIISHLPSPDLKSLRLTCHAVNDLATRWVFRRVYICIDSVRNNTIHHEREGFKELVDKYAPFIRDLEVDGGDGNRIESMCPFEVAPFLQPMLFLETLSMTGPTGYWFQAHGGYLMGPFETLMLRASLLTPSAERIFPRLRSLNLCIWEGGDEDWFLDNLGVLFIIPSLENLQLETLVLSHHDPKLPAAFDLDRQRTNLKSLTITNSYINITALEKILSMPRSLTCLQLHHRDSRDYYRPEDWREFSRPPQDLYRAISQQRASLETLAVDWDLESVRGYGLDLSVERFPQLRSYDGTYPDSSRRF</sequence>
<dbReference type="Gene3D" id="3.80.10.10">
    <property type="entry name" value="Ribonuclease Inhibitor"/>
    <property type="match status" value="1"/>
</dbReference>
<dbReference type="OrthoDB" id="2522477at2759"/>
<evidence type="ECO:0000313" key="3">
    <source>
        <dbReference type="Proteomes" id="UP000234275"/>
    </source>
</evidence>
<dbReference type="SUPFAM" id="SSF52047">
    <property type="entry name" value="RNI-like"/>
    <property type="match status" value="1"/>
</dbReference>
<reference evidence="2 3" key="1">
    <citation type="submission" date="2016-12" db="EMBL/GenBank/DDBJ databases">
        <title>The genomes of Aspergillus section Nigri reveals drivers in fungal speciation.</title>
        <authorList>
            <consortium name="DOE Joint Genome Institute"/>
            <person name="Vesth T.C."/>
            <person name="Nybo J."/>
            <person name="Theobald S."/>
            <person name="Brandl J."/>
            <person name="Frisvad J.C."/>
            <person name="Nielsen K.F."/>
            <person name="Lyhne E.K."/>
            <person name="Kogle M.E."/>
            <person name="Kuo A."/>
            <person name="Riley R."/>
            <person name="Clum A."/>
            <person name="Nolan M."/>
            <person name="Lipzen A."/>
            <person name="Salamov A."/>
            <person name="Henrissat B."/>
            <person name="Wiebenga A."/>
            <person name="De Vries R.P."/>
            <person name="Grigoriev I.V."/>
            <person name="Mortensen U.H."/>
            <person name="Andersen M.R."/>
            <person name="Baker S.E."/>
        </authorList>
    </citation>
    <scope>NUCLEOTIDE SEQUENCE [LARGE SCALE GENOMIC DNA]</scope>
    <source>
        <strain evidence="2 3">IBT 23096</strain>
    </source>
</reference>
<keyword evidence="3" id="KW-1185">Reference proteome</keyword>
<feature type="domain" description="F-box" evidence="1">
    <location>
        <begin position="1"/>
        <end position="46"/>
    </location>
</feature>
<dbReference type="VEuPathDB" id="FungiDB:P170DRAFT_494360"/>
<comment type="caution">
    <text evidence="2">The sequence shown here is derived from an EMBL/GenBank/DDBJ whole genome shotgun (WGS) entry which is preliminary data.</text>
</comment>
<dbReference type="RefSeq" id="XP_024704128.1">
    <property type="nucleotide sequence ID" value="XM_024854071.1"/>
</dbReference>
<dbReference type="InterPro" id="IPR036047">
    <property type="entry name" value="F-box-like_dom_sf"/>
</dbReference>
<dbReference type="AlphaFoldDB" id="A0A2I2G7G6"/>
<dbReference type="Pfam" id="PF00646">
    <property type="entry name" value="F-box"/>
    <property type="match status" value="1"/>
</dbReference>
<organism evidence="2 3">
    <name type="scientific">Aspergillus steynii IBT 23096</name>
    <dbReference type="NCBI Taxonomy" id="1392250"/>
    <lineage>
        <taxon>Eukaryota</taxon>
        <taxon>Fungi</taxon>
        <taxon>Dikarya</taxon>
        <taxon>Ascomycota</taxon>
        <taxon>Pezizomycotina</taxon>
        <taxon>Eurotiomycetes</taxon>
        <taxon>Eurotiomycetidae</taxon>
        <taxon>Eurotiales</taxon>
        <taxon>Aspergillaceae</taxon>
        <taxon>Aspergillus</taxon>
        <taxon>Aspergillus subgen. Circumdati</taxon>
    </lineage>
</organism>
<dbReference type="Proteomes" id="UP000234275">
    <property type="component" value="Unassembled WGS sequence"/>
</dbReference>
<dbReference type="InterPro" id="IPR032675">
    <property type="entry name" value="LRR_dom_sf"/>
</dbReference>
<dbReference type="EMBL" id="MSFO01000004">
    <property type="protein sequence ID" value="PLB48826.1"/>
    <property type="molecule type" value="Genomic_DNA"/>
</dbReference>
<evidence type="ECO:0000259" key="1">
    <source>
        <dbReference type="PROSITE" id="PS50181"/>
    </source>
</evidence>
<dbReference type="STRING" id="1392250.A0A2I2G7G6"/>
<proteinExistence type="predicted"/>
<protein>
    <recommendedName>
        <fullName evidence="1">F-box domain-containing protein</fullName>
    </recommendedName>
</protein>
<evidence type="ECO:0000313" key="2">
    <source>
        <dbReference type="EMBL" id="PLB48826.1"/>
    </source>
</evidence>
<dbReference type="PROSITE" id="PS50181">
    <property type="entry name" value="FBOX"/>
    <property type="match status" value="1"/>
</dbReference>
<name>A0A2I2G7G6_9EURO</name>
<gene>
    <name evidence="2" type="ORF">P170DRAFT_494360</name>
</gene>